<organism evidence="2 3">
    <name type="scientific">Amblyomma americanum</name>
    <name type="common">Lone star tick</name>
    <dbReference type="NCBI Taxonomy" id="6943"/>
    <lineage>
        <taxon>Eukaryota</taxon>
        <taxon>Metazoa</taxon>
        <taxon>Ecdysozoa</taxon>
        <taxon>Arthropoda</taxon>
        <taxon>Chelicerata</taxon>
        <taxon>Arachnida</taxon>
        <taxon>Acari</taxon>
        <taxon>Parasitiformes</taxon>
        <taxon>Ixodida</taxon>
        <taxon>Ixodoidea</taxon>
        <taxon>Ixodidae</taxon>
        <taxon>Amblyomminae</taxon>
        <taxon>Amblyomma</taxon>
    </lineage>
</organism>
<keyword evidence="3" id="KW-1185">Reference proteome</keyword>
<feature type="compositionally biased region" description="Basic and acidic residues" evidence="1">
    <location>
        <begin position="94"/>
        <end position="103"/>
    </location>
</feature>
<gene>
    <name evidence="2" type="ORF">V5799_005670</name>
</gene>
<protein>
    <submittedName>
        <fullName evidence="2">Uncharacterized protein</fullName>
    </submittedName>
</protein>
<evidence type="ECO:0000313" key="3">
    <source>
        <dbReference type="Proteomes" id="UP001321473"/>
    </source>
</evidence>
<evidence type="ECO:0000256" key="1">
    <source>
        <dbReference type="SAM" id="MobiDB-lite"/>
    </source>
</evidence>
<accession>A0AAQ4DYK8</accession>
<proteinExistence type="predicted"/>
<name>A0AAQ4DYK8_AMBAM</name>
<reference evidence="2 3" key="1">
    <citation type="journal article" date="2023" name="Arcadia Sci">
        <title>De novo assembly of a long-read Amblyomma americanum tick genome.</title>
        <authorList>
            <person name="Chou S."/>
            <person name="Poskanzer K.E."/>
            <person name="Rollins M."/>
            <person name="Thuy-Boun P.S."/>
        </authorList>
    </citation>
    <scope>NUCLEOTIDE SEQUENCE [LARGE SCALE GENOMIC DNA]</scope>
    <source>
        <strain evidence="2">F_SG_1</strain>
        <tissue evidence="2">Salivary glands</tissue>
    </source>
</reference>
<dbReference type="AlphaFoldDB" id="A0AAQ4DYK8"/>
<dbReference type="Proteomes" id="UP001321473">
    <property type="component" value="Unassembled WGS sequence"/>
</dbReference>
<feature type="compositionally biased region" description="Low complexity" evidence="1">
    <location>
        <begin position="63"/>
        <end position="75"/>
    </location>
</feature>
<dbReference type="EMBL" id="JARKHS020025366">
    <property type="protein sequence ID" value="KAK8767548.1"/>
    <property type="molecule type" value="Genomic_DNA"/>
</dbReference>
<comment type="caution">
    <text evidence="2">The sequence shown here is derived from an EMBL/GenBank/DDBJ whole genome shotgun (WGS) entry which is preliminary data.</text>
</comment>
<sequence>MMDELDAEEAATGKGGNVLETLVPHSTSVAEGSGRLEPASSVLQDGSPDEKAAVLEDAAARPNEASENAESQQEEMVVSLAASSSQAGKRPRQKNSDAPHTPEEGAEEPPAKAPGVRRPFFKPRPNVPADPRQAAKPPP</sequence>
<evidence type="ECO:0000313" key="2">
    <source>
        <dbReference type="EMBL" id="KAK8767548.1"/>
    </source>
</evidence>
<feature type="region of interest" description="Disordered" evidence="1">
    <location>
        <begin position="1"/>
        <end position="139"/>
    </location>
</feature>